<dbReference type="EMBL" id="KB445571">
    <property type="protein sequence ID" value="EMD94596.1"/>
    <property type="molecule type" value="Genomic_DNA"/>
</dbReference>
<name>M2ULV0_COCH5</name>
<protein>
    <submittedName>
        <fullName evidence="2">Uncharacterized protein</fullName>
    </submittedName>
</protein>
<keyword evidence="1" id="KW-0812">Transmembrane</keyword>
<accession>M2ULV0</accession>
<reference evidence="2 3" key="1">
    <citation type="journal article" date="2012" name="PLoS Pathog.">
        <title>Diverse lifestyles and strategies of plant pathogenesis encoded in the genomes of eighteen Dothideomycetes fungi.</title>
        <authorList>
            <person name="Ohm R.A."/>
            <person name="Feau N."/>
            <person name="Henrissat B."/>
            <person name="Schoch C.L."/>
            <person name="Horwitz B.A."/>
            <person name="Barry K.W."/>
            <person name="Condon B.J."/>
            <person name="Copeland A.C."/>
            <person name="Dhillon B."/>
            <person name="Glaser F."/>
            <person name="Hesse C.N."/>
            <person name="Kosti I."/>
            <person name="LaButti K."/>
            <person name="Lindquist E.A."/>
            <person name="Lucas S."/>
            <person name="Salamov A.A."/>
            <person name="Bradshaw R.E."/>
            <person name="Ciuffetti L."/>
            <person name="Hamelin R.C."/>
            <person name="Kema G.H.J."/>
            <person name="Lawrence C."/>
            <person name="Scott J.A."/>
            <person name="Spatafora J.W."/>
            <person name="Turgeon B.G."/>
            <person name="de Wit P.J.G.M."/>
            <person name="Zhong S."/>
            <person name="Goodwin S.B."/>
            <person name="Grigoriev I.V."/>
        </authorList>
    </citation>
    <scope>NUCLEOTIDE SEQUENCE [LARGE SCALE GENOMIC DNA]</scope>
    <source>
        <strain evidence="3">C5 / ATCC 48332 / race O</strain>
    </source>
</reference>
<keyword evidence="1" id="KW-0472">Membrane</keyword>
<evidence type="ECO:0000256" key="1">
    <source>
        <dbReference type="SAM" id="Phobius"/>
    </source>
</evidence>
<dbReference type="HOGENOM" id="CLU_2320152_0_0_1"/>
<organism evidence="2 3">
    <name type="scientific">Cochliobolus heterostrophus (strain C5 / ATCC 48332 / race O)</name>
    <name type="common">Southern corn leaf blight fungus</name>
    <name type="synonym">Bipolaris maydis</name>
    <dbReference type="NCBI Taxonomy" id="701091"/>
    <lineage>
        <taxon>Eukaryota</taxon>
        <taxon>Fungi</taxon>
        <taxon>Dikarya</taxon>
        <taxon>Ascomycota</taxon>
        <taxon>Pezizomycotina</taxon>
        <taxon>Dothideomycetes</taxon>
        <taxon>Pleosporomycetidae</taxon>
        <taxon>Pleosporales</taxon>
        <taxon>Pleosporineae</taxon>
        <taxon>Pleosporaceae</taxon>
        <taxon>Bipolaris</taxon>
    </lineage>
</organism>
<keyword evidence="1" id="KW-1133">Transmembrane helix</keyword>
<evidence type="ECO:0000313" key="3">
    <source>
        <dbReference type="Proteomes" id="UP000016936"/>
    </source>
</evidence>
<sequence>MAISIEATIAIVTLLIMCVPGGFWIVYRISWLRPRPQREIDEEIALTYQRQPISNNPSPTPTWPVMVDAPFGRLFDMNGQLPVAMISLEVNFLLSSTTV</sequence>
<feature type="transmembrane region" description="Helical" evidence="1">
    <location>
        <begin position="6"/>
        <end position="27"/>
    </location>
</feature>
<dbReference type="Proteomes" id="UP000016936">
    <property type="component" value="Unassembled WGS sequence"/>
</dbReference>
<gene>
    <name evidence="2" type="ORF">COCHEDRAFT_1210636</name>
</gene>
<dbReference type="AlphaFoldDB" id="M2ULV0"/>
<reference evidence="3" key="2">
    <citation type="journal article" date="2013" name="PLoS Genet.">
        <title>Comparative genome structure, secondary metabolite, and effector coding capacity across Cochliobolus pathogens.</title>
        <authorList>
            <person name="Condon B.J."/>
            <person name="Leng Y."/>
            <person name="Wu D."/>
            <person name="Bushley K.E."/>
            <person name="Ohm R.A."/>
            <person name="Otillar R."/>
            <person name="Martin J."/>
            <person name="Schackwitz W."/>
            <person name="Grimwood J."/>
            <person name="MohdZainudin N."/>
            <person name="Xue C."/>
            <person name="Wang R."/>
            <person name="Manning V.A."/>
            <person name="Dhillon B."/>
            <person name="Tu Z.J."/>
            <person name="Steffenson B.J."/>
            <person name="Salamov A."/>
            <person name="Sun H."/>
            <person name="Lowry S."/>
            <person name="LaButti K."/>
            <person name="Han J."/>
            <person name="Copeland A."/>
            <person name="Lindquist E."/>
            <person name="Barry K."/>
            <person name="Schmutz J."/>
            <person name="Baker S.E."/>
            <person name="Ciuffetti L.M."/>
            <person name="Grigoriev I.V."/>
            <person name="Zhong S."/>
            <person name="Turgeon B.G."/>
        </authorList>
    </citation>
    <scope>NUCLEOTIDE SEQUENCE [LARGE SCALE GENOMIC DNA]</scope>
    <source>
        <strain evidence="3">C5 / ATCC 48332 / race O</strain>
    </source>
</reference>
<evidence type="ECO:0000313" key="2">
    <source>
        <dbReference type="EMBL" id="EMD94596.1"/>
    </source>
</evidence>
<proteinExistence type="predicted"/>
<keyword evidence="3" id="KW-1185">Reference proteome</keyword>